<feature type="transmembrane region" description="Helical" evidence="6">
    <location>
        <begin position="330"/>
        <end position="353"/>
    </location>
</feature>
<dbReference type="InterPro" id="IPR038766">
    <property type="entry name" value="Membrane_comp_ABC_pdt"/>
</dbReference>
<evidence type="ECO:0000313" key="9">
    <source>
        <dbReference type="EMBL" id="RUR27396.1"/>
    </source>
</evidence>
<comment type="caution">
    <text evidence="9">The sequence shown here is derived from an EMBL/GenBank/DDBJ whole genome shotgun (WGS) entry which is preliminary data.</text>
</comment>
<keyword evidence="10" id="KW-1185">Reference proteome</keyword>
<feature type="transmembrane region" description="Helical" evidence="6">
    <location>
        <begin position="276"/>
        <end position="303"/>
    </location>
</feature>
<evidence type="ECO:0000256" key="2">
    <source>
        <dbReference type="ARBA" id="ARBA00022475"/>
    </source>
</evidence>
<evidence type="ECO:0000259" key="7">
    <source>
        <dbReference type="Pfam" id="PF02687"/>
    </source>
</evidence>
<feature type="transmembrane region" description="Helical" evidence="6">
    <location>
        <begin position="380"/>
        <end position="401"/>
    </location>
</feature>
<comment type="subcellular location">
    <subcellularLocation>
        <location evidence="1">Cell membrane</location>
        <topology evidence="1">Multi-pass membrane protein</topology>
    </subcellularLocation>
</comment>
<feature type="domain" description="ABC3 transporter permease C-terminal" evidence="7">
    <location>
        <begin position="236"/>
        <end position="358"/>
    </location>
</feature>
<evidence type="ECO:0000256" key="6">
    <source>
        <dbReference type="SAM" id="Phobius"/>
    </source>
</evidence>
<keyword evidence="4 6" id="KW-1133">Transmembrane helix</keyword>
<feature type="domain" description="MacB-like periplasmic core" evidence="8">
    <location>
        <begin position="462"/>
        <end position="674"/>
    </location>
</feature>
<evidence type="ECO:0000256" key="5">
    <source>
        <dbReference type="ARBA" id="ARBA00023136"/>
    </source>
</evidence>
<name>A0A433KFL4_9GAMM</name>
<feature type="transmembrane region" description="Helical" evidence="6">
    <location>
        <begin position="233"/>
        <end position="255"/>
    </location>
</feature>
<dbReference type="AlphaFoldDB" id="A0A433KFL4"/>
<organism evidence="9 10">
    <name type="scientific">Vreelandella andesensis</name>
    <dbReference type="NCBI Taxonomy" id="447567"/>
    <lineage>
        <taxon>Bacteria</taxon>
        <taxon>Pseudomonadati</taxon>
        <taxon>Pseudomonadota</taxon>
        <taxon>Gammaproteobacteria</taxon>
        <taxon>Oceanospirillales</taxon>
        <taxon>Halomonadaceae</taxon>
        <taxon>Vreelandella</taxon>
    </lineage>
</organism>
<evidence type="ECO:0000256" key="3">
    <source>
        <dbReference type="ARBA" id="ARBA00022692"/>
    </source>
</evidence>
<dbReference type="PANTHER" id="PTHR30287:SF2">
    <property type="entry name" value="BLL1001 PROTEIN"/>
    <property type="match status" value="1"/>
</dbReference>
<reference evidence="9 10" key="1">
    <citation type="submission" date="2018-12" db="EMBL/GenBank/DDBJ databases">
        <title>three novel Halomonas strain isolated from plants.</title>
        <authorList>
            <person name="Sun C."/>
        </authorList>
    </citation>
    <scope>NUCLEOTIDE SEQUENCE [LARGE SCALE GENOMIC DNA]</scope>
    <source>
        <strain evidence="9 10">DSM 19434</strain>
    </source>
</reference>
<dbReference type="Proteomes" id="UP000287336">
    <property type="component" value="Unassembled WGS sequence"/>
</dbReference>
<gene>
    <name evidence="9" type="ORF">ELY33_14970</name>
</gene>
<evidence type="ECO:0000313" key="10">
    <source>
        <dbReference type="Proteomes" id="UP000287336"/>
    </source>
</evidence>
<feature type="transmembrane region" description="Helical" evidence="6">
    <location>
        <begin position="707"/>
        <end position="726"/>
    </location>
</feature>
<dbReference type="InterPro" id="IPR025857">
    <property type="entry name" value="MacB_PCD"/>
</dbReference>
<keyword evidence="3 6" id="KW-0812">Transmembrane</keyword>
<feature type="transmembrane region" description="Helical" evidence="6">
    <location>
        <begin position="768"/>
        <end position="789"/>
    </location>
</feature>
<feature type="transmembrane region" description="Helical" evidence="6">
    <location>
        <begin position="801"/>
        <end position="823"/>
    </location>
</feature>
<protein>
    <submittedName>
        <fullName evidence="9">ABC transporter permease</fullName>
    </submittedName>
</protein>
<dbReference type="EMBL" id="RZHG01000028">
    <property type="protein sequence ID" value="RUR27396.1"/>
    <property type="molecule type" value="Genomic_DNA"/>
</dbReference>
<dbReference type="PANTHER" id="PTHR30287">
    <property type="entry name" value="MEMBRANE COMPONENT OF PREDICTED ABC SUPERFAMILY METABOLITE UPTAKE TRANSPORTER"/>
    <property type="match status" value="1"/>
</dbReference>
<keyword evidence="2" id="KW-1003">Cell membrane</keyword>
<dbReference type="Pfam" id="PF02687">
    <property type="entry name" value="FtsX"/>
    <property type="match status" value="2"/>
</dbReference>
<feature type="domain" description="ABC3 transporter permease C-terminal" evidence="7">
    <location>
        <begin position="710"/>
        <end position="827"/>
    </location>
</feature>
<dbReference type="InterPro" id="IPR003838">
    <property type="entry name" value="ABC3_permease_C"/>
</dbReference>
<keyword evidence="5 6" id="KW-0472">Membrane</keyword>
<accession>A0A433KFL4</accession>
<feature type="transmembrane region" description="Helical" evidence="6">
    <location>
        <begin position="457"/>
        <end position="477"/>
    </location>
</feature>
<dbReference type="GO" id="GO:0005886">
    <property type="term" value="C:plasma membrane"/>
    <property type="evidence" value="ECO:0007669"/>
    <property type="project" value="UniProtKB-SubCell"/>
</dbReference>
<feature type="transmembrane region" description="Helical" evidence="6">
    <location>
        <begin position="738"/>
        <end position="762"/>
    </location>
</feature>
<evidence type="ECO:0000256" key="1">
    <source>
        <dbReference type="ARBA" id="ARBA00004651"/>
    </source>
</evidence>
<evidence type="ECO:0000256" key="4">
    <source>
        <dbReference type="ARBA" id="ARBA00022989"/>
    </source>
</evidence>
<feature type="transmembrane region" description="Helical" evidence="6">
    <location>
        <begin position="407"/>
        <end position="436"/>
    </location>
</feature>
<dbReference type="OrthoDB" id="343744at2"/>
<evidence type="ECO:0000259" key="8">
    <source>
        <dbReference type="Pfam" id="PF12704"/>
    </source>
</evidence>
<sequence length="836" mass="90153">MLRVVLTLLSHYRRHPGQLAMLLVGLWVASALWSSVQAINATAKESYARANALFSLETDQLARSDGIALSIDDYFLLRQAGLPVSPLLESSLTIENTRLTVLGIDLLTLPASNGNSRTTANGGSLTEFISPPWQTQLSPDTLQVFRLDRQQALGATPSIGEQRLPPLTLRNDLPPNTLVMDIAAVWALFGEQATLSLVTASGALSQPPEGYRLTRATSLASPEQLTDSFHLNLTALALLSLVVGLFIVQAALGLAMEQRMTTLRTFRALGVPGKTITLAILLELLLFGLIGAALGLISGLWLAGKLLPDVASTLSSLYQADVQRSLALPWHYWLGSVAITLGGLLLAGSGVLWRATKLQVLALGQSYAWRFSYQRQLMRMLQAGGLAGAITLGLATCLSLLPAGEGLVVSFSLVAALLFTCALCLPPALNALLQLLQRLLRRRPLGQWLAADMQLQLPRLSLAMMALLIALATNLGVSSMVGGFRLTFLEWLDQRLAAPLYINATPSTLTPLNEWLTSQPEVLETLPTARGNTRLLAINSAMENERNANESALLSSIAVFGISTVPTLTSQWPLLETFDGIPRAWEALAQQSVFINEQMAVARALQPGDSVLLETLQGAVWFTVAAIYPDYGNPQQQLLVTVDTLMQRFEGELASTGIVLHSEADTDAFRQALSTEFDLSPDTLVNQQEIKEAATQIFERTFSITRALNGLTLGVAALALLATLLAQAQQRQRQLATLWALGVPRATLALLPLIQLGGLALITGLLAIPLGITITWLLVAVINVAAFGWRLPLQLFPLDIAVMLLTAFSVALFAAALPTLQLWRTSPRALLNEETQ</sequence>
<proteinExistence type="predicted"/>
<dbReference type="Pfam" id="PF12704">
    <property type="entry name" value="MacB_PCD"/>
    <property type="match status" value="1"/>
</dbReference>